<dbReference type="EMBL" id="CACVKT020002809">
    <property type="protein sequence ID" value="CAC5380026.1"/>
    <property type="molecule type" value="Genomic_DNA"/>
</dbReference>
<protein>
    <submittedName>
        <fullName evidence="1">Uncharacterized protein</fullName>
    </submittedName>
</protein>
<dbReference type="Proteomes" id="UP000507470">
    <property type="component" value="Unassembled WGS sequence"/>
</dbReference>
<accession>A0A6J8B8Z6</accession>
<evidence type="ECO:0000313" key="2">
    <source>
        <dbReference type="Proteomes" id="UP000507470"/>
    </source>
</evidence>
<organism evidence="1 2">
    <name type="scientific">Mytilus coruscus</name>
    <name type="common">Sea mussel</name>
    <dbReference type="NCBI Taxonomy" id="42192"/>
    <lineage>
        <taxon>Eukaryota</taxon>
        <taxon>Metazoa</taxon>
        <taxon>Spiralia</taxon>
        <taxon>Lophotrochozoa</taxon>
        <taxon>Mollusca</taxon>
        <taxon>Bivalvia</taxon>
        <taxon>Autobranchia</taxon>
        <taxon>Pteriomorphia</taxon>
        <taxon>Mytilida</taxon>
        <taxon>Mytiloidea</taxon>
        <taxon>Mytilidae</taxon>
        <taxon>Mytilinae</taxon>
        <taxon>Mytilus</taxon>
    </lineage>
</organism>
<reference evidence="1 2" key="1">
    <citation type="submission" date="2020-06" db="EMBL/GenBank/DDBJ databases">
        <authorList>
            <person name="Li R."/>
            <person name="Bekaert M."/>
        </authorList>
    </citation>
    <scope>NUCLEOTIDE SEQUENCE [LARGE SCALE GENOMIC DNA]</scope>
    <source>
        <strain evidence="2">wild</strain>
    </source>
</reference>
<gene>
    <name evidence="1" type="ORF">MCOR_16020</name>
</gene>
<dbReference type="OrthoDB" id="6149706at2759"/>
<proteinExistence type="predicted"/>
<keyword evidence="2" id="KW-1185">Reference proteome</keyword>
<dbReference type="AlphaFoldDB" id="A0A6J8B8Z6"/>
<sequence>MRIGDVLLRNLIENAINMDQKENLGKRTKSSKRVDQVVELIRSCGISFSIWENKVKDGRGDSIKNLDWTSPTRTEFKKILHLLPEKLRVSECVPENARDSLSKLWADFYALYSVINAWSPSDEQIDGFFGSAQKWVSDFTSLRVCLEGFDFKYVTPYMHILVYHVSFFLRKYRSIKQFIGQGVEKCNDDIKMIYHRKSNNHDSTAES</sequence>
<name>A0A6J8B8Z6_MYTCO</name>
<evidence type="ECO:0000313" key="1">
    <source>
        <dbReference type="EMBL" id="CAC5380026.1"/>
    </source>
</evidence>